<reference evidence="4 5" key="1">
    <citation type="submission" date="2023-04" db="EMBL/GenBank/DDBJ databases">
        <title>Fusibacter bizertensis strain WBS, isolated from littoral bottom sediments of the Arctic seas - biochemical and genomic analysis.</title>
        <authorList>
            <person name="Brioukhanov A.L."/>
        </authorList>
    </citation>
    <scope>NUCLEOTIDE SEQUENCE [LARGE SCALE GENOMIC DNA]</scope>
    <source>
        <strain evidence="4 5">WBS</strain>
    </source>
</reference>
<dbReference type="Gene3D" id="2.60.40.1120">
    <property type="entry name" value="Carboxypeptidase-like, regulatory domain"/>
    <property type="match status" value="1"/>
</dbReference>
<gene>
    <name evidence="4" type="ORF">QE109_13050</name>
</gene>
<name>A0ABT6NF93_9FIRM</name>
<keyword evidence="5" id="KW-1185">Reference proteome</keyword>
<organism evidence="4 5">
    <name type="scientific">Fusibacter bizertensis</name>
    <dbReference type="NCBI Taxonomy" id="1488331"/>
    <lineage>
        <taxon>Bacteria</taxon>
        <taxon>Bacillati</taxon>
        <taxon>Bacillota</taxon>
        <taxon>Clostridia</taxon>
        <taxon>Eubacteriales</taxon>
        <taxon>Eubacteriales Family XII. Incertae Sedis</taxon>
        <taxon>Fusibacter</taxon>
    </lineage>
</organism>
<comment type="subcellular location">
    <subcellularLocation>
        <location evidence="1">Cell envelope</location>
    </subcellularLocation>
</comment>
<dbReference type="Gene3D" id="2.60.40.2340">
    <property type="match status" value="1"/>
</dbReference>
<dbReference type="InterPro" id="IPR042229">
    <property type="entry name" value="Listeria/Bacterioides_rpt_sf"/>
</dbReference>
<feature type="domain" description="SLH" evidence="3">
    <location>
        <begin position="1072"/>
        <end position="1130"/>
    </location>
</feature>
<keyword evidence="2" id="KW-0677">Repeat</keyword>
<dbReference type="Pfam" id="PF13620">
    <property type="entry name" value="CarboxypepD_reg"/>
    <property type="match status" value="1"/>
</dbReference>
<dbReference type="Proteomes" id="UP001158045">
    <property type="component" value="Unassembled WGS sequence"/>
</dbReference>
<protein>
    <submittedName>
        <fullName evidence="4">S-layer homology domain-containing protein</fullName>
    </submittedName>
</protein>
<dbReference type="Pfam" id="PF16410">
    <property type="entry name" value="DUF5018"/>
    <property type="match status" value="1"/>
</dbReference>
<evidence type="ECO:0000256" key="2">
    <source>
        <dbReference type="ARBA" id="ARBA00022737"/>
    </source>
</evidence>
<dbReference type="EMBL" id="JARYZI010000009">
    <property type="protein sequence ID" value="MDH8679081.1"/>
    <property type="molecule type" value="Genomic_DNA"/>
</dbReference>
<sequence>MKKYKKKSIFKVVMTHLLILTMLISLFPLYSLQSYAVDYPTALVNGSFEYPGNLISTGSQWWTNFYPFDISGHSAGSYKTSMDSGTIPDYDPTEFGWDTTSTGVNRLFEFGSDANSATADWGVKFVPDGSQFIELNAAEVSAAFQDIQTTPGQIIYWSLYQGGVWYVNKTNINNTMAVRIGTPDNLETGTMKDSNQTVYDQEWIKRTIYEVDNMTEVSVVPDAYAGKDSNKKELYTEVKRWTKYEGIYVVPEGQTLTRFAFASRAATDPESGNLLDGIVFRTATESEVDDLTSYKVTFDGNGSDGGSTLAQLISKDETQALTMNGYTRTGYSFAGWNTQADGNGDDYTDGASYTATADSTLYAKWLSMSCDISSFSITAPEVAGVIEGTNITLTVPFETDVTSLISNILISAGATVSPLSGATTDFTSPVDHMVTAEDGITTKTYTVTVVVASNADITLVANAKNVASNTHYEDMTQAEVTSETVVEDAIKIAAESSVNNGDIAIEVNKVSYLAPIAGTSANHAGINGKYEFTLTVQKGVVSYTTEVKQIVIVATPYVEITKYNISGKVTDETPSDVQDAIVKIMKGQNQVGLSTLTANDGTFAITDLLSGTYNLVISKGGSVRTKVITISNANYDLGTIELSSSKTNSIVEVKTNTPSIVVGGLDDQFAAPVTADKVKGITSLDNDIVTSGGSVEIRLVADKKDNTTSNASNIIATATSNGKTVGIFLDLSILKTVKNNLGVEIPTQSAVISELQSLIEVLIPLEDSVKGKNNYVIYRFHGSSVDTITTVANGDGEKLELVNNGTILKLTTKKFSTYAIAYTSQASANDNNPVVENKIVLPQITVIQSEGGKIDISIDKKSGTIIPEDGYVIADVIIDEISIGAVENYQFTDNNSHKIAANFVKETAIPYYLENGERVFVGMSAIIGNTYKYIAPKDVSILFGENIKNFKDNTTNWSKSSIDFITERELLPGTSQDLFSPKLGMTRAMLVTAIGKLYESSYGTISGISHFSDIDSDAYYGKYVAWANKNGIVTGIGNNRFAPERNVTREELAVIMLNFARVLDIYEPSNISLNYSDCSSISTWAIEGAIYCQESNLITGRENDSFSPKSDATRSEVAVVLGRFVLASIE</sequence>
<evidence type="ECO:0000313" key="4">
    <source>
        <dbReference type="EMBL" id="MDH8679081.1"/>
    </source>
</evidence>
<dbReference type="InterPro" id="IPR032186">
    <property type="entry name" value="DUF5018"/>
</dbReference>
<dbReference type="Pfam" id="PF00395">
    <property type="entry name" value="SLH"/>
    <property type="match status" value="2"/>
</dbReference>
<proteinExistence type="predicted"/>
<comment type="caution">
    <text evidence="4">The sequence shown here is derived from an EMBL/GenBank/DDBJ whole genome shotgun (WGS) entry which is preliminary data.</text>
</comment>
<dbReference type="InterPro" id="IPR001119">
    <property type="entry name" value="SLH_dom"/>
</dbReference>
<dbReference type="InterPro" id="IPR013378">
    <property type="entry name" value="InlB-like_B-rpt"/>
</dbReference>
<dbReference type="PROSITE" id="PS51272">
    <property type="entry name" value="SLH"/>
    <property type="match status" value="2"/>
</dbReference>
<evidence type="ECO:0000256" key="1">
    <source>
        <dbReference type="ARBA" id="ARBA00004196"/>
    </source>
</evidence>
<evidence type="ECO:0000259" key="3">
    <source>
        <dbReference type="PROSITE" id="PS51272"/>
    </source>
</evidence>
<dbReference type="Pfam" id="PF09479">
    <property type="entry name" value="Flg_new"/>
    <property type="match status" value="1"/>
</dbReference>
<dbReference type="Gene3D" id="2.60.40.4270">
    <property type="entry name" value="Listeria-Bacteroides repeat domain"/>
    <property type="match status" value="1"/>
</dbReference>
<dbReference type="InterPro" id="IPR008969">
    <property type="entry name" value="CarboxyPept-like_regulatory"/>
</dbReference>
<dbReference type="RefSeq" id="WP_281094977.1">
    <property type="nucleotide sequence ID" value="NZ_JARYZI010000009.1"/>
</dbReference>
<dbReference type="SUPFAM" id="SSF49464">
    <property type="entry name" value="Carboxypeptidase regulatory domain-like"/>
    <property type="match status" value="1"/>
</dbReference>
<evidence type="ECO:0000313" key="5">
    <source>
        <dbReference type="Proteomes" id="UP001158045"/>
    </source>
</evidence>
<accession>A0ABT6NF93</accession>
<feature type="domain" description="SLH" evidence="3">
    <location>
        <begin position="1007"/>
        <end position="1070"/>
    </location>
</feature>